<dbReference type="AlphaFoldDB" id="A0A517SE08"/>
<dbReference type="OrthoDB" id="213056at2"/>
<accession>A0A517SE08</accession>
<proteinExistence type="predicted"/>
<reference evidence="1 2" key="1">
    <citation type="submission" date="2019-02" db="EMBL/GenBank/DDBJ databases">
        <title>Deep-cultivation of Planctomycetes and their phenomic and genomic characterization uncovers novel biology.</title>
        <authorList>
            <person name="Wiegand S."/>
            <person name="Jogler M."/>
            <person name="Boedeker C."/>
            <person name="Pinto D."/>
            <person name="Vollmers J."/>
            <person name="Rivas-Marin E."/>
            <person name="Kohn T."/>
            <person name="Peeters S.H."/>
            <person name="Heuer A."/>
            <person name="Rast P."/>
            <person name="Oberbeckmann S."/>
            <person name="Bunk B."/>
            <person name="Jeske O."/>
            <person name="Meyerdierks A."/>
            <person name="Storesund J.E."/>
            <person name="Kallscheuer N."/>
            <person name="Luecker S."/>
            <person name="Lage O.M."/>
            <person name="Pohl T."/>
            <person name="Merkel B.J."/>
            <person name="Hornburger P."/>
            <person name="Mueller R.-W."/>
            <person name="Bruemmer F."/>
            <person name="Labrenz M."/>
            <person name="Spormann A.M."/>
            <person name="Op den Camp H."/>
            <person name="Overmann J."/>
            <person name="Amann R."/>
            <person name="Jetten M.S.M."/>
            <person name="Mascher T."/>
            <person name="Medema M.H."/>
            <person name="Devos D.P."/>
            <person name="Kaster A.-K."/>
            <person name="Ovreas L."/>
            <person name="Rohde M."/>
            <person name="Galperin M.Y."/>
            <person name="Jogler C."/>
        </authorList>
    </citation>
    <scope>NUCLEOTIDE SEQUENCE [LARGE SCALE GENOMIC DNA]</scope>
    <source>
        <strain evidence="1 2">Pan44</strain>
    </source>
</reference>
<protein>
    <submittedName>
        <fullName evidence="1">Uncharacterized protein</fullName>
    </submittedName>
</protein>
<dbReference type="Proteomes" id="UP000315700">
    <property type="component" value="Chromosome"/>
</dbReference>
<gene>
    <name evidence="1" type="ORF">Pan44_23810</name>
</gene>
<organism evidence="1 2">
    <name type="scientific">Caulifigura coniformis</name>
    <dbReference type="NCBI Taxonomy" id="2527983"/>
    <lineage>
        <taxon>Bacteria</taxon>
        <taxon>Pseudomonadati</taxon>
        <taxon>Planctomycetota</taxon>
        <taxon>Planctomycetia</taxon>
        <taxon>Planctomycetales</taxon>
        <taxon>Planctomycetaceae</taxon>
        <taxon>Caulifigura</taxon>
    </lineage>
</organism>
<sequence length="144" mass="16101">MIQLANTHLAHGMKFDYPAGWLVTEERSGEDLTLTAADEGVALWSVTQMPGRPDPKKVLKMALRAFEDEYNEVDVSEVADVFSGHPAEGIDIDFECLELLNVASLRSFITEDSTFLIMYQTTGDELTELEGVFEAMNRSFRCDS</sequence>
<keyword evidence="2" id="KW-1185">Reference proteome</keyword>
<evidence type="ECO:0000313" key="2">
    <source>
        <dbReference type="Proteomes" id="UP000315700"/>
    </source>
</evidence>
<dbReference type="RefSeq" id="WP_145030213.1">
    <property type="nucleotide sequence ID" value="NZ_CP036271.1"/>
</dbReference>
<dbReference type="InParanoid" id="A0A517SE08"/>
<dbReference type="KEGG" id="ccos:Pan44_23810"/>
<dbReference type="EMBL" id="CP036271">
    <property type="protein sequence ID" value="QDT54348.1"/>
    <property type="molecule type" value="Genomic_DNA"/>
</dbReference>
<evidence type="ECO:0000313" key="1">
    <source>
        <dbReference type="EMBL" id="QDT54348.1"/>
    </source>
</evidence>
<name>A0A517SE08_9PLAN</name>